<dbReference type="SMART" id="SM00388">
    <property type="entry name" value="HisKA"/>
    <property type="match status" value="1"/>
</dbReference>
<organism evidence="10 11">
    <name type="scientific">Robiginitalea biformata (strain ATCC BAA-864 / DSM 15991 / KCTC 12146 / HTCC2501)</name>
    <dbReference type="NCBI Taxonomy" id="313596"/>
    <lineage>
        <taxon>Bacteria</taxon>
        <taxon>Pseudomonadati</taxon>
        <taxon>Bacteroidota</taxon>
        <taxon>Flavobacteriia</taxon>
        <taxon>Flavobacteriales</taxon>
        <taxon>Flavobacteriaceae</taxon>
        <taxon>Robiginitalea</taxon>
    </lineage>
</organism>
<dbReference type="AlphaFoldDB" id="A4CK47"/>
<dbReference type="InterPro" id="IPR036097">
    <property type="entry name" value="HisK_dim/P_sf"/>
</dbReference>
<dbReference type="PANTHER" id="PTHR43711">
    <property type="entry name" value="TWO-COMPONENT HISTIDINE KINASE"/>
    <property type="match status" value="1"/>
</dbReference>
<dbReference type="InterPro" id="IPR003661">
    <property type="entry name" value="HisK_dim/P_dom"/>
</dbReference>
<dbReference type="Pfam" id="PF13424">
    <property type="entry name" value="TPR_12"/>
    <property type="match status" value="1"/>
</dbReference>
<dbReference type="HOGENOM" id="CLU_000445_114_67_10"/>
<keyword evidence="5" id="KW-0418">Kinase</keyword>
<evidence type="ECO:0000313" key="11">
    <source>
        <dbReference type="Proteomes" id="UP000009049"/>
    </source>
</evidence>
<dbReference type="Gene3D" id="1.10.287.130">
    <property type="match status" value="1"/>
</dbReference>
<evidence type="ECO:0000256" key="6">
    <source>
        <dbReference type="ARBA" id="ARBA00023012"/>
    </source>
</evidence>
<dbReference type="EC" id="2.7.13.3" evidence="2"/>
<name>A4CK47_ROBBH</name>
<evidence type="ECO:0000256" key="1">
    <source>
        <dbReference type="ARBA" id="ARBA00000085"/>
    </source>
</evidence>
<protein>
    <recommendedName>
        <fullName evidence="2">histidine kinase</fullName>
        <ecNumber evidence="2">2.7.13.3</ecNumber>
    </recommendedName>
</protein>
<evidence type="ECO:0000256" key="5">
    <source>
        <dbReference type="ARBA" id="ARBA00022777"/>
    </source>
</evidence>
<dbReference type="Proteomes" id="UP000009049">
    <property type="component" value="Chromosome"/>
</dbReference>
<dbReference type="KEGG" id="rbi:RB2501_12999"/>
<comment type="catalytic activity">
    <reaction evidence="1">
        <text>ATP + protein L-histidine = ADP + protein N-phospho-L-histidine.</text>
        <dbReference type="EC" id="2.7.13.3"/>
    </reaction>
</comment>
<dbReference type="Gene3D" id="1.25.40.10">
    <property type="entry name" value="Tetratricopeptide repeat domain"/>
    <property type="match status" value="1"/>
</dbReference>
<dbReference type="CDD" id="cd00082">
    <property type="entry name" value="HisKA"/>
    <property type="match status" value="1"/>
</dbReference>
<keyword evidence="7" id="KW-0802">TPR repeat</keyword>
<dbReference type="SUPFAM" id="SSF47384">
    <property type="entry name" value="Homodimeric domain of signal transducing histidine kinase"/>
    <property type="match status" value="1"/>
</dbReference>
<dbReference type="InterPro" id="IPR005467">
    <property type="entry name" value="His_kinase_dom"/>
</dbReference>
<dbReference type="InterPro" id="IPR003594">
    <property type="entry name" value="HATPase_dom"/>
</dbReference>
<dbReference type="Gene3D" id="3.30.565.10">
    <property type="entry name" value="Histidine kinase-like ATPase, C-terminal domain"/>
    <property type="match status" value="1"/>
</dbReference>
<dbReference type="eggNOG" id="COG0457">
    <property type="taxonomic scope" value="Bacteria"/>
</dbReference>
<feature type="repeat" description="TPR" evidence="7">
    <location>
        <begin position="212"/>
        <end position="245"/>
    </location>
</feature>
<evidence type="ECO:0000256" key="7">
    <source>
        <dbReference type="PROSITE-ProRule" id="PRU00339"/>
    </source>
</evidence>
<dbReference type="InterPro" id="IPR050736">
    <property type="entry name" value="Sensor_HK_Regulatory"/>
</dbReference>
<dbReference type="InterPro" id="IPR004358">
    <property type="entry name" value="Sig_transdc_His_kin-like_C"/>
</dbReference>
<dbReference type="Pfam" id="PF02518">
    <property type="entry name" value="HATPase_c"/>
    <property type="match status" value="1"/>
</dbReference>
<sequence length="647" mass="74280">MMKTPFITVRPGHNAVLWVLFAFMTSIQPLWLQQVDSLERVLNRPDITTEDKIHTLYMLSRDLAFVDRLQALEYADESLELATQAEDRRGMAYAYRILGSIYSLDENYFTSMQYIHLAHELFVQQEDSAGIANCYVSMGHIYRNLNEREKEERFHRLSYDLFKKLGQPERTAVAAHNMGETYYLNGQLEKARAYTREAIEILSGISHAALTSSCYKVMGLIHLKEQDYQEAKRYFQKALDISEGLGKDAQKIASAESLIRLAEISGILGNPSREKAYLEQAAKLSQENNLYDYQVRSYYQLALHYARTDDVENTRRFMVRHKELSDSLQVILTNDRARLTQGMIHIEQLTKKTEELEEQAAQQALALEIRNRTLILIGVFLIILSLLIYKLFRTLREMREKNSIIQMQKEELAELNASKDRFFSIVAHDLRSPLGSLKSFTTLLADHIDLMSLEEIKEMGVQLDRSVDNTMQLTDNLITWARSQMNEIKTEATEFDLRPLVENVHTVFASVARHKQITMEVSYPEETTIFGDKNQIEFVIRNLVNNAIKYTREGGTVKLEVLPADDQKAVIRISDNGVGMDPDQVASLFIRQSDKSRRGTAGEKGSGLGLVLSHEFVKRNKGRIRVESIPDKGTCFTMEFRRTRQAA</sequence>
<dbReference type="PROSITE" id="PS50109">
    <property type="entry name" value="HIS_KIN"/>
    <property type="match status" value="1"/>
</dbReference>
<dbReference type="SMART" id="SM00387">
    <property type="entry name" value="HATPase_c"/>
    <property type="match status" value="1"/>
</dbReference>
<dbReference type="PROSITE" id="PS50005">
    <property type="entry name" value="TPR"/>
    <property type="match status" value="1"/>
</dbReference>
<dbReference type="PRINTS" id="PR00344">
    <property type="entry name" value="BCTRLSENSOR"/>
</dbReference>
<dbReference type="OrthoDB" id="9810447at2"/>
<dbReference type="GO" id="GO:0000155">
    <property type="term" value="F:phosphorelay sensor kinase activity"/>
    <property type="evidence" value="ECO:0007669"/>
    <property type="project" value="InterPro"/>
</dbReference>
<dbReference type="SMART" id="SM00028">
    <property type="entry name" value="TPR"/>
    <property type="match status" value="5"/>
</dbReference>
<dbReference type="SUPFAM" id="SSF55874">
    <property type="entry name" value="ATPase domain of HSP90 chaperone/DNA topoisomerase II/histidine kinase"/>
    <property type="match status" value="1"/>
</dbReference>
<gene>
    <name evidence="10" type="ordered locus">RB2501_12999</name>
</gene>
<keyword evidence="4" id="KW-0808">Transferase</keyword>
<feature type="transmembrane region" description="Helical" evidence="8">
    <location>
        <begin position="373"/>
        <end position="392"/>
    </location>
</feature>
<reference evidence="10 11" key="1">
    <citation type="journal article" date="2009" name="J. Bacteriol.">
        <title>Complete genome sequence of Robiginitalea biformata HTCC2501.</title>
        <authorList>
            <person name="Oh H.M."/>
            <person name="Giovannoni S.J."/>
            <person name="Lee K."/>
            <person name="Ferriera S."/>
            <person name="Johnson J."/>
            <person name="Cho J.C."/>
        </authorList>
    </citation>
    <scope>NUCLEOTIDE SEQUENCE [LARGE SCALE GENOMIC DNA]</scope>
    <source>
        <strain evidence="11">ATCC BAA-864 / HTCC2501 / KCTC 12146</strain>
    </source>
</reference>
<keyword evidence="3" id="KW-0597">Phosphoprotein</keyword>
<evidence type="ECO:0000256" key="3">
    <source>
        <dbReference type="ARBA" id="ARBA00022553"/>
    </source>
</evidence>
<dbReference type="EMBL" id="CP001712">
    <property type="protein sequence ID" value="EAR15246.1"/>
    <property type="molecule type" value="Genomic_DNA"/>
</dbReference>
<dbReference type="PANTHER" id="PTHR43711:SF1">
    <property type="entry name" value="HISTIDINE KINASE 1"/>
    <property type="match status" value="1"/>
</dbReference>
<dbReference type="SUPFAM" id="SSF48452">
    <property type="entry name" value="TPR-like"/>
    <property type="match status" value="1"/>
</dbReference>
<evidence type="ECO:0000256" key="4">
    <source>
        <dbReference type="ARBA" id="ARBA00022679"/>
    </source>
</evidence>
<keyword evidence="8" id="KW-0472">Membrane</keyword>
<keyword evidence="11" id="KW-1185">Reference proteome</keyword>
<dbReference type="InterPro" id="IPR011990">
    <property type="entry name" value="TPR-like_helical_dom_sf"/>
</dbReference>
<evidence type="ECO:0000256" key="2">
    <source>
        <dbReference type="ARBA" id="ARBA00012438"/>
    </source>
</evidence>
<keyword evidence="8" id="KW-0812">Transmembrane</keyword>
<dbReference type="eggNOG" id="COG2205">
    <property type="taxonomic scope" value="Bacteria"/>
</dbReference>
<evidence type="ECO:0000259" key="9">
    <source>
        <dbReference type="PROSITE" id="PS50109"/>
    </source>
</evidence>
<dbReference type="InterPro" id="IPR019734">
    <property type="entry name" value="TPR_rpt"/>
</dbReference>
<keyword evidence="8" id="KW-1133">Transmembrane helix</keyword>
<dbReference type="STRING" id="313596.RB2501_12999"/>
<dbReference type="Pfam" id="PF00512">
    <property type="entry name" value="HisKA"/>
    <property type="match status" value="1"/>
</dbReference>
<accession>A4CK47</accession>
<dbReference type="InterPro" id="IPR036890">
    <property type="entry name" value="HATPase_C_sf"/>
</dbReference>
<feature type="domain" description="Histidine kinase" evidence="9">
    <location>
        <begin position="425"/>
        <end position="644"/>
    </location>
</feature>
<keyword evidence="6" id="KW-0902">Two-component regulatory system</keyword>
<evidence type="ECO:0000256" key="8">
    <source>
        <dbReference type="SAM" id="Phobius"/>
    </source>
</evidence>
<proteinExistence type="predicted"/>
<evidence type="ECO:0000313" key="10">
    <source>
        <dbReference type="EMBL" id="EAR15246.1"/>
    </source>
</evidence>